<evidence type="ECO:0000313" key="2">
    <source>
        <dbReference type="Proteomes" id="UP000295626"/>
    </source>
</evidence>
<dbReference type="EMBL" id="SMKE01000130">
    <property type="protein sequence ID" value="TDC00024.1"/>
    <property type="molecule type" value="Genomic_DNA"/>
</dbReference>
<proteinExistence type="predicted"/>
<organism evidence="1 2">
    <name type="scientific">Micromonospora fluostatini</name>
    <dbReference type="NCBI Taxonomy" id="1629071"/>
    <lineage>
        <taxon>Bacteria</taxon>
        <taxon>Bacillati</taxon>
        <taxon>Actinomycetota</taxon>
        <taxon>Actinomycetes</taxon>
        <taxon>Micromonosporales</taxon>
        <taxon>Micromonosporaceae</taxon>
        <taxon>Micromonospora</taxon>
    </lineage>
</organism>
<sequence length="258" mass="28101">MDETARLAARAHQGQRDKLGRPYIDHVRAVGALLAYRGYRAVQAGVLHDIVEDAALTLDDLRDAGYDELVVGAVDAVTRRDGETYTDLITRAAAHPLGRHVKLADNVHNTWPARVEALAAIGGESAHEALLRARRYRRARAVLRTAGAALRPNPSTIRSIEGDPLPCPVLSEAGLWCAKSIHPGWFPEEGHGGGHWWVGWDTDRLMSGGHYDATAAVDGRPFTGHLPADCPGPTGCEFWPILDRPRRDEVLARLGGTR</sequence>
<comment type="caution">
    <text evidence="1">The sequence shown here is derived from an EMBL/GenBank/DDBJ whole genome shotgun (WGS) entry which is preliminary data.</text>
</comment>
<reference evidence="1 2" key="1">
    <citation type="submission" date="2019-02" db="EMBL/GenBank/DDBJ databases">
        <title>Draft genome sequences of novel Actinobacteria.</title>
        <authorList>
            <person name="Sahin N."/>
            <person name="Ay H."/>
            <person name="Saygin H."/>
        </authorList>
    </citation>
    <scope>NUCLEOTIDE SEQUENCE [LARGE SCALE GENOMIC DNA]</scope>
    <source>
        <strain evidence="1 2">JCM 30529</strain>
    </source>
</reference>
<protein>
    <submittedName>
        <fullName evidence="1">HD domain-containing protein</fullName>
    </submittedName>
</protein>
<name>A0ABY2DJN6_9ACTN</name>
<dbReference type="Proteomes" id="UP000295626">
    <property type="component" value="Unassembled WGS sequence"/>
</dbReference>
<keyword evidence="2" id="KW-1185">Reference proteome</keyword>
<evidence type="ECO:0000313" key="1">
    <source>
        <dbReference type="EMBL" id="TDC00024.1"/>
    </source>
</evidence>
<accession>A0ABY2DJN6</accession>
<dbReference type="Gene3D" id="1.10.3210.10">
    <property type="entry name" value="Hypothetical protein af1432"/>
    <property type="match status" value="1"/>
</dbReference>
<dbReference type="SUPFAM" id="SSF109604">
    <property type="entry name" value="HD-domain/PDEase-like"/>
    <property type="match status" value="1"/>
</dbReference>
<gene>
    <name evidence="1" type="ORF">E1091_05755</name>
</gene>